<keyword evidence="3" id="KW-1185">Reference proteome</keyword>
<name>A0A7G2CUB5_9TRYP</name>
<organism evidence="2 3">
    <name type="scientific">Angomonas deanei</name>
    <dbReference type="NCBI Taxonomy" id="59799"/>
    <lineage>
        <taxon>Eukaryota</taxon>
        <taxon>Discoba</taxon>
        <taxon>Euglenozoa</taxon>
        <taxon>Kinetoplastea</taxon>
        <taxon>Metakinetoplastina</taxon>
        <taxon>Trypanosomatida</taxon>
        <taxon>Trypanosomatidae</taxon>
        <taxon>Strigomonadinae</taxon>
        <taxon>Angomonas</taxon>
    </lineage>
</organism>
<dbReference type="EMBL" id="LR877167">
    <property type="protein sequence ID" value="CAD2221832.1"/>
    <property type="molecule type" value="Genomic_DNA"/>
</dbReference>
<feature type="region of interest" description="Disordered" evidence="1">
    <location>
        <begin position="236"/>
        <end position="262"/>
    </location>
</feature>
<dbReference type="AlphaFoldDB" id="A0A7G2CUB5"/>
<feature type="region of interest" description="Disordered" evidence="1">
    <location>
        <begin position="82"/>
        <end position="122"/>
    </location>
</feature>
<protein>
    <submittedName>
        <fullName evidence="2">Uncharacterized protein</fullName>
    </submittedName>
</protein>
<dbReference type="VEuPathDB" id="TriTrypDB:ADEAN_000936700"/>
<dbReference type="Proteomes" id="UP000515908">
    <property type="component" value="Chromosome 23"/>
</dbReference>
<proteinExistence type="predicted"/>
<reference evidence="2 3" key="1">
    <citation type="submission" date="2020-08" db="EMBL/GenBank/DDBJ databases">
        <authorList>
            <person name="Newling K."/>
            <person name="Davey J."/>
            <person name="Forrester S."/>
        </authorList>
    </citation>
    <scope>NUCLEOTIDE SEQUENCE [LARGE SCALE GENOMIC DNA]</scope>
    <source>
        <strain evidence="3">Crithidia deanei Carvalho (ATCC PRA-265)</strain>
    </source>
</reference>
<accession>A0A7G2CUB5</accession>
<evidence type="ECO:0000313" key="2">
    <source>
        <dbReference type="EMBL" id="CAD2221832.1"/>
    </source>
</evidence>
<evidence type="ECO:0000256" key="1">
    <source>
        <dbReference type="SAM" id="MobiDB-lite"/>
    </source>
</evidence>
<sequence>MEGTYEAKDTDPSQDTVSKIVKFTDTAKTSVYAQLKDISEDFEYDNDTDERHRRVLQRDPTTGLPLTWVSGKKLEEEPAVVIPAPSSGAGKGTTTHASFASSSIHKKKSPPPSAQVRRPSAATAHTALDQVVKVERSIVLLYCQECRHGNLVDLAYHVSRPEEGCVCARCQHPLDLTVVETTHKEETVTESAPVEVEDNQDSGGMAVDAVGFEEEPGKGSFLEALMEFRKSLKKDTTATSAGTDTSTTAKEVSVGTGTGDGPPGLHYLASKVGVLKGVYFLHLKDNCFQ</sequence>
<evidence type="ECO:0000313" key="3">
    <source>
        <dbReference type="Proteomes" id="UP000515908"/>
    </source>
</evidence>
<gene>
    <name evidence="2" type="ORF">ADEAN_000936700</name>
</gene>
<feature type="compositionally biased region" description="Low complexity" evidence="1">
    <location>
        <begin position="237"/>
        <end position="250"/>
    </location>
</feature>